<sequence length="205" mass="23880">MTTDIFRIIDQGIVQELAVHSTCLELCIPTGDYEKNAQLLIDIQAVFKHDHNHLEVREDKRTPVRIHTGSLDIPLKDIPKRDIKSLENIEVDYEEKRGGDKSERQAVSPGALYIYFHELFIETHIRFVYVKKGVFLVHMHGETEFGKVFEITQNIPLQVTISSFDIKKKSKKEMLLLFKTYFDTGDFELQWKEENNDVYLNAIVP</sequence>
<accession>A0ABW5N2C3</accession>
<keyword evidence="2" id="KW-1185">Reference proteome</keyword>
<name>A0ABW5N2C3_9FLAO</name>
<dbReference type="RefSeq" id="WP_378256345.1">
    <property type="nucleotide sequence ID" value="NZ_JBHSJV010000001.1"/>
</dbReference>
<gene>
    <name evidence="1" type="ORF">ACFSTE_02900</name>
</gene>
<dbReference type="Proteomes" id="UP001597459">
    <property type="component" value="Unassembled WGS sequence"/>
</dbReference>
<organism evidence="1 2">
    <name type="scientific">Aquimarina hainanensis</name>
    <dbReference type="NCBI Taxonomy" id="1578017"/>
    <lineage>
        <taxon>Bacteria</taxon>
        <taxon>Pseudomonadati</taxon>
        <taxon>Bacteroidota</taxon>
        <taxon>Flavobacteriia</taxon>
        <taxon>Flavobacteriales</taxon>
        <taxon>Flavobacteriaceae</taxon>
        <taxon>Aquimarina</taxon>
    </lineage>
</organism>
<evidence type="ECO:0000313" key="2">
    <source>
        <dbReference type="Proteomes" id="UP001597459"/>
    </source>
</evidence>
<reference evidence="2" key="1">
    <citation type="journal article" date="2019" name="Int. J. Syst. Evol. Microbiol.">
        <title>The Global Catalogue of Microorganisms (GCM) 10K type strain sequencing project: providing services to taxonomists for standard genome sequencing and annotation.</title>
        <authorList>
            <consortium name="The Broad Institute Genomics Platform"/>
            <consortium name="The Broad Institute Genome Sequencing Center for Infectious Disease"/>
            <person name="Wu L."/>
            <person name="Ma J."/>
        </authorList>
    </citation>
    <scope>NUCLEOTIDE SEQUENCE [LARGE SCALE GENOMIC DNA]</scope>
    <source>
        <strain evidence="2">KCTC 42423</strain>
    </source>
</reference>
<protein>
    <submittedName>
        <fullName evidence="1">Uncharacterized protein</fullName>
    </submittedName>
</protein>
<dbReference type="EMBL" id="JBHULX010000002">
    <property type="protein sequence ID" value="MFD2589762.1"/>
    <property type="molecule type" value="Genomic_DNA"/>
</dbReference>
<evidence type="ECO:0000313" key="1">
    <source>
        <dbReference type="EMBL" id="MFD2589762.1"/>
    </source>
</evidence>
<comment type="caution">
    <text evidence="1">The sequence shown here is derived from an EMBL/GenBank/DDBJ whole genome shotgun (WGS) entry which is preliminary data.</text>
</comment>
<proteinExistence type="predicted"/>